<organism evidence="2">
    <name type="scientific">Anopheles darlingi</name>
    <name type="common">Mosquito</name>
    <dbReference type="NCBI Taxonomy" id="43151"/>
    <lineage>
        <taxon>Eukaryota</taxon>
        <taxon>Metazoa</taxon>
        <taxon>Ecdysozoa</taxon>
        <taxon>Arthropoda</taxon>
        <taxon>Hexapoda</taxon>
        <taxon>Insecta</taxon>
        <taxon>Pterygota</taxon>
        <taxon>Neoptera</taxon>
        <taxon>Endopterygota</taxon>
        <taxon>Diptera</taxon>
        <taxon>Nematocera</taxon>
        <taxon>Culicoidea</taxon>
        <taxon>Culicidae</taxon>
        <taxon>Anophelinae</taxon>
        <taxon>Anopheles</taxon>
    </lineage>
</organism>
<protein>
    <submittedName>
        <fullName evidence="2">Putative secreted protein</fullName>
    </submittedName>
</protein>
<keyword evidence="1" id="KW-0732">Signal</keyword>
<evidence type="ECO:0000256" key="1">
    <source>
        <dbReference type="SAM" id="SignalP"/>
    </source>
</evidence>
<name>A0A2M4D1I3_ANODA</name>
<feature type="signal peptide" evidence="1">
    <location>
        <begin position="1"/>
        <end position="19"/>
    </location>
</feature>
<dbReference type="AlphaFoldDB" id="A0A2M4D1I3"/>
<feature type="chain" id="PRO_5014785765" evidence="1">
    <location>
        <begin position="20"/>
        <end position="113"/>
    </location>
</feature>
<evidence type="ECO:0000313" key="2">
    <source>
        <dbReference type="EMBL" id="MBW71405.1"/>
    </source>
</evidence>
<sequence length="113" mass="12497">MRAFFFSTFLFYFFSSSSSISFSDFLSCRLVCILPACTAVVCSEGSSVLGVCLSAGGLLGCFCCVEHVAYCKGKSFAIIRTTWRNITRYDNYIYTRNCSTLVYASSKSNAQIL</sequence>
<proteinExistence type="predicted"/>
<dbReference type="EMBL" id="GGFL01007227">
    <property type="protein sequence ID" value="MBW71405.1"/>
    <property type="molecule type" value="Transcribed_RNA"/>
</dbReference>
<reference evidence="2" key="1">
    <citation type="submission" date="2018-01" db="EMBL/GenBank/DDBJ databases">
        <title>An insight into the sialome of Amazonian anophelines.</title>
        <authorList>
            <person name="Ribeiro J.M."/>
            <person name="Scarpassa V."/>
            <person name="Calvo E."/>
        </authorList>
    </citation>
    <scope>NUCLEOTIDE SEQUENCE</scope>
</reference>
<accession>A0A2M4D1I3</accession>